<evidence type="ECO:0000313" key="2">
    <source>
        <dbReference type="EMBL" id="CSC85888.1"/>
    </source>
</evidence>
<evidence type="ECO:0000313" key="3">
    <source>
        <dbReference type="Proteomes" id="UP000041770"/>
    </source>
</evidence>
<dbReference type="RefSeq" id="WP_414628502.1">
    <property type="nucleotide sequence ID" value="NZ_VMPQ01000077.1"/>
</dbReference>
<accession>A0A655VS59</accession>
<gene>
    <name evidence="1" type="ORF">ERS013165_00991</name>
    <name evidence="2" type="ORF">ERS013200_02471</name>
</gene>
<name>A0A655VS59_VIBCL</name>
<sequence length="42" mass="4553">MTDIRDAGETIMLSAQETAQASEELAQQAQGLKLLMGRFVIS</sequence>
<dbReference type="EMBL" id="CWQY01000016">
    <property type="protein sequence ID" value="CSC85888.1"/>
    <property type="molecule type" value="Genomic_DNA"/>
</dbReference>
<dbReference type="AlphaFoldDB" id="A0A655VS59"/>
<protein>
    <submittedName>
        <fullName evidence="1">Methyl-accepting chemotaxis protein</fullName>
    </submittedName>
</protein>
<organism evidence="1 4">
    <name type="scientific">Vibrio cholerae</name>
    <dbReference type="NCBI Taxonomy" id="666"/>
    <lineage>
        <taxon>Bacteria</taxon>
        <taxon>Pseudomonadati</taxon>
        <taxon>Pseudomonadota</taxon>
        <taxon>Gammaproteobacteria</taxon>
        <taxon>Vibrionales</taxon>
        <taxon>Vibrionaceae</taxon>
        <taxon>Vibrio</taxon>
    </lineage>
</organism>
<dbReference type="Proteomes" id="UP000044806">
    <property type="component" value="Unassembled WGS sequence"/>
</dbReference>
<dbReference type="EMBL" id="CWOW01000003">
    <property type="protein sequence ID" value="CSA18661.1"/>
    <property type="molecule type" value="Genomic_DNA"/>
</dbReference>
<evidence type="ECO:0000313" key="4">
    <source>
        <dbReference type="Proteomes" id="UP000044806"/>
    </source>
</evidence>
<evidence type="ECO:0000313" key="1">
    <source>
        <dbReference type="EMBL" id="CSA18661.1"/>
    </source>
</evidence>
<dbReference type="Proteomes" id="UP000041770">
    <property type="component" value="Unassembled WGS sequence"/>
</dbReference>
<reference evidence="3 4" key="1">
    <citation type="submission" date="2015-07" db="EMBL/GenBank/DDBJ databases">
        <authorList>
            <consortium name="Pathogen Informatics"/>
        </authorList>
    </citation>
    <scope>NUCLEOTIDE SEQUENCE [LARGE SCALE GENOMIC DNA]</scope>
    <source>
        <strain evidence="2 3">A316</strain>
        <strain evidence="1 4">A51</strain>
    </source>
</reference>
<proteinExistence type="predicted"/>